<comment type="caution">
    <text evidence="2">The sequence shown here is derived from an EMBL/GenBank/DDBJ whole genome shotgun (WGS) entry which is preliminary data.</text>
</comment>
<keyword evidence="3" id="KW-1185">Reference proteome</keyword>
<evidence type="ECO:0000313" key="2">
    <source>
        <dbReference type="EMBL" id="GMH88662.1"/>
    </source>
</evidence>
<dbReference type="Proteomes" id="UP001165160">
    <property type="component" value="Unassembled WGS sequence"/>
</dbReference>
<gene>
    <name evidence="2" type="ORF">TrVE_jg3279</name>
</gene>
<feature type="compositionally biased region" description="Low complexity" evidence="1">
    <location>
        <begin position="32"/>
        <end position="74"/>
    </location>
</feature>
<protein>
    <submittedName>
        <fullName evidence="2">Uncharacterized protein</fullName>
    </submittedName>
</protein>
<evidence type="ECO:0000313" key="3">
    <source>
        <dbReference type="Proteomes" id="UP001165160"/>
    </source>
</evidence>
<reference evidence="3" key="1">
    <citation type="journal article" date="2023" name="Commun. Biol.">
        <title>Genome analysis of Parmales, the sister group of diatoms, reveals the evolutionary specialization of diatoms from phago-mixotrophs to photoautotrophs.</title>
        <authorList>
            <person name="Ban H."/>
            <person name="Sato S."/>
            <person name="Yoshikawa S."/>
            <person name="Yamada K."/>
            <person name="Nakamura Y."/>
            <person name="Ichinomiya M."/>
            <person name="Sato N."/>
            <person name="Blanc-Mathieu R."/>
            <person name="Endo H."/>
            <person name="Kuwata A."/>
            <person name="Ogata H."/>
        </authorList>
    </citation>
    <scope>NUCLEOTIDE SEQUENCE [LARGE SCALE GENOMIC DNA]</scope>
    <source>
        <strain evidence="3">NIES 3699</strain>
    </source>
</reference>
<organism evidence="2 3">
    <name type="scientific">Triparma verrucosa</name>
    <dbReference type="NCBI Taxonomy" id="1606542"/>
    <lineage>
        <taxon>Eukaryota</taxon>
        <taxon>Sar</taxon>
        <taxon>Stramenopiles</taxon>
        <taxon>Ochrophyta</taxon>
        <taxon>Bolidophyceae</taxon>
        <taxon>Parmales</taxon>
        <taxon>Triparmaceae</taxon>
        <taxon>Triparma</taxon>
    </lineage>
</organism>
<sequence>MRYRRYIRYRTQSRFPHYIFSEPPNKDPNPHNPSSNPNGSRSNPNLSNSSSTSSFPPTNPTLTHLSTLTSPSPLSLSSCTSLLPLLPTLRSRDAYTFHIILLKLHPNLLPRFLDLLVVDGGSLERYNLNMVLGFIRTFKVFEDGEKEEWEKKVKSLCRRSLKLMRKENVTESLFKSVSYNLRPGLLSSSNLLLSSPSTPPPFFLNYTRDVLSYFPPSYALPSLNFLMSGRALDLKLLNSTISNLTLTNDSLSLYRLMLREWDVKVMCDVVGDCGGVRVREGGGDYSVVGVFKEKVMEGLEGVEGEGLVRFWRGGVRCEVFRGEDVRVLLEECRRRRFGGKDFSVVVWGVGKCKGYLKEDAGRFNDGLDHICRRIVEEQDLVFNSVEAGNVIWGLAKSYEGELKWPEAVDRMLDVIEGEECSAQTIAVVLWGTERLRRGVERGRRVFERYSMINLGIKNLVVDAGMDIDMEDIDDMMVDIEFDEDDDEENVEMCD</sequence>
<dbReference type="AlphaFoldDB" id="A0A9W7BDZ0"/>
<name>A0A9W7BDZ0_9STRA</name>
<evidence type="ECO:0000256" key="1">
    <source>
        <dbReference type="SAM" id="MobiDB-lite"/>
    </source>
</evidence>
<feature type="region of interest" description="Disordered" evidence="1">
    <location>
        <begin position="18"/>
        <end position="74"/>
    </location>
</feature>
<dbReference type="EMBL" id="BRXX01000084">
    <property type="protein sequence ID" value="GMH88662.1"/>
    <property type="molecule type" value="Genomic_DNA"/>
</dbReference>
<proteinExistence type="predicted"/>
<accession>A0A9W7BDZ0</accession>